<dbReference type="HAMAP" id="MF_01345_B">
    <property type="entry name" value="Ribosomal_uS17_B"/>
    <property type="match status" value="1"/>
</dbReference>
<evidence type="ECO:0000256" key="6">
    <source>
        <dbReference type="HAMAP-Rule" id="MF_01345"/>
    </source>
</evidence>
<comment type="subunit">
    <text evidence="6">Part of the 30S ribosomal subunit.</text>
</comment>
<comment type="function">
    <text evidence="6">One of the primary rRNA binding proteins, it binds specifically to the 5'-end of 16S ribosomal RNA.</text>
</comment>
<keyword evidence="2 6" id="KW-0699">rRNA-binding</keyword>
<dbReference type="NCBIfam" id="TIGR03635">
    <property type="entry name" value="uS17_bact"/>
    <property type="match status" value="1"/>
</dbReference>
<comment type="caution">
    <text evidence="8">The sequence shown here is derived from an EMBL/GenBank/DDBJ whole genome shotgun (WGS) entry which is preliminary data.</text>
</comment>
<dbReference type="PANTHER" id="PTHR10744:SF1">
    <property type="entry name" value="SMALL RIBOSOMAL SUBUNIT PROTEIN US17M"/>
    <property type="match status" value="1"/>
</dbReference>
<reference evidence="9" key="1">
    <citation type="journal article" date="2015" name="MBio">
        <title>Genome-Resolved Metagenomic Analysis Reveals Roles for Candidate Phyla and Other Microbial Community Members in Biogeochemical Transformations in Oil Reservoirs.</title>
        <authorList>
            <person name="Hu P."/>
            <person name="Tom L."/>
            <person name="Singh A."/>
            <person name="Thomas B.C."/>
            <person name="Baker B.J."/>
            <person name="Piceno Y.M."/>
            <person name="Andersen G.L."/>
            <person name="Banfield J.F."/>
        </authorList>
    </citation>
    <scope>NUCLEOTIDE SEQUENCE [LARGE SCALE GENOMIC DNA]</scope>
</reference>
<evidence type="ECO:0000313" key="8">
    <source>
        <dbReference type="EMBL" id="KUK78847.1"/>
    </source>
</evidence>
<evidence type="ECO:0000256" key="2">
    <source>
        <dbReference type="ARBA" id="ARBA00022730"/>
    </source>
</evidence>
<dbReference type="GO" id="GO:0022627">
    <property type="term" value="C:cytosolic small ribosomal subunit"/>
    <property type="evidence" value="ECO:0007669"/>
    <property type="project" value="UniProtKB-UniRule"/>
</dbReference>
<dbReference type="PRINTS" id="PR00973">
    <property type="entry name" value="RIBOSOMALS17"/>
</dbReference>
<proteinExistence type="inferred from homology"/>
<evidence type="ECO:0000256" key="4">
    <source>
        <dbReference type="ARBA" id="ARBA00022980"/>
    </source>
</evidence>
<dbReference type="Gene3D" id="2.40.50.140">
    <property type="entry name" value="Nucleic acid-binding proteins"/>
    <property type="match status" value="1"/>
</dbReference>
<keyword evidence="4 6" id="KW-0689">Ribosomal protein</keyword>
<dbReference type="InterPro" id="IPR000266">
    <property type="entry name" value="Ribosomal_uS17"/>
</dbReference>
<dbReference type="Proteomes" id="UP000054092">
    <property type="component" value="Unassembled WGS sequence"/>
</dbReference>
<evidence type="ECO:0000256" key="3">
    <source>
        <dbReference type="ARBA" id="ARBA00022884"/>
    </source>
</evidence>
<accession>A0A117M1D4</accession>
<evidence type="ECO:0000256" key="1">
    <source>
        <dbReference type="ARBA" id="ARBA00010254"/>
    </source>
</evidence>
<dbReference type="GO" id="GO:0019843">
    <property type="term" value="F:rRNA binding"/>
    <property type="evidence" value="ECO:0007669"/>
    <property type="project" value="UniProtKB-UniRule"/>
</dbReference>
<protein>
    <recommendedName>
        <fullName evidence="6">Small ribosomal subunit protein uS17</fullName>
    </recommendedName>
</protein>
<dbReference type="CDD" id="cd00364">
    <property type="entry name" value="Ribosomal_uS17"/>
    <property type="match status" value="1"/>
</dbReference>
<dbReference type="InterPro" id="IPR012340">
    <property type="entry name" value="NA-bd_OB-fold"/>
</dbReference>
<dbReference type="PATRIC" id="fig|1184387.3.peg.4"/>
<sequence length="101" mass="11226">MPRKTLVGTVVSDKMDKTIVVSVTRTHIHPFYGKTMKTTKKYHADDPNGLAGMGDTVEIEECRPLSKMKKFRLVKVLKKDIYTGEISETPEAVEGSGGDQK</sequence>
<evidence type="ECO:0000256" key="5">
    <source>
        <dbReference type="ARBA" id="ARBA00023274"/>
    </source>
</evidence>
<evidence type="ECO:0000256" key="7">
    <source>
        <dbReference type="RuleBase" id="RU003872"/>
    </source>
</evidence>
<dbReference type="EMBL" id="LGGP01000340">
    <property type="protein sequence ID" value="KUK78847.1"/>
    <property type="molecule type" value="Genomic_DNA"/>
</dbReference>
<dbReference type="GO" id="GO:0003735">
    <property type="term" value="F:structural constituent of ribosome"/>
    <property type="evidence" value="ECO:0007669"/>
    <property type="project" value="UniProtKB-UniRule"/>
</dbReference>
<dbReference type="NCBIfam" id="NF004123">
    <property type="entry name" value="PRK05610.1"/>
    <property type="match status" value="1"/>
</dbReference>
<dbReference type="GO" id="GO:0006412">
    <property type="term" value="P:translation"/>
    <property type="evidence" value="ECO:0007669"/>
    <property type="project" value="UniProtKB-UniRule"/>
</dbReference>
<dbReference type="InterPro" id="IPR019984">
    <property type="entry name" value="Ribosomal_uS17_bact/chlr"/>
</dbReference>
<keyword evidence="5 6" id="KW-0687">Ribonucleoprotein</keyword>
<dbReference type="PROSITE" id="PS00056">
    <property type="entry name" value="RIBOSOMAL_S17"/>
    <property type="match status" value="1"/>
</dbReference>
<organism evidence="8 9">
    <name type="scientific">Mesotoga prima</name>
    <dbReference type="NCBI Taxonomy" id="1184387"/>
    <lineage>
        <taxon>Bacteria</taxon>
        <taxon>Thermotogati</taxon>
        <taxon>Thermotogota</taxon>
        <taxon>Thermotogae</taxon>
        <taxon>Kosmotogales</taxon>
        <taxon>Kosmotogaceae</taxon>
        <taxon>Mesotoga</taxon>
    </lineage>
</organism>
<evidence type="ECO:0000313" key="9">
    <source>
        <dbReference type="Proteomes" id="UP000054092"/>
    </source>
</evidence>
<dbReference type="SUPFAM" id="SSF50249">
    <property type="entry name" value="Nucleic acid-binding proteins"/>
    <property type="match status" value="1"/>
</dbReference>
<name>A0A117M1D4_9BACT</name>
<dbReference type="AlphaFoldDB" id="A0A117M1D4"/>
<dbReference type="PANTHER" id="PTHR10744">
    <property type="entry name" value="40S RIBOSOMAL PROTEIN S11 FAMILY MEMBER"/>
    <property type="match status" value="1"/>
</dbReference>
<dbReference type="Pfam" id="PF00366">
    <property type="entry name" value="Ribosomal_S17"/>
    <property type="match status" value="1"/>
</dbReference>
<gene>
    <name evidence="6" type="primary">rpsQ</name>
    <name evidence="8" type="ORF">XD94_1620</name>
</gene>
<comment type="similarity">
    <text evidence="1 6 7">Belongs to the universal ribosomal protein uS17 family.</text>
</comment>
<dbReference type="InterPro" id="IPR019979">
    <property type="entry name" value="Ribosomal_uS17_CS"/>
</dbReference>
<keyword evidence="3 6" id="KW-0694">RNA-binding</keyword>